<accession>A0A0E9T6C9</accession>
<organism evidence="1">
    <name type="scientific">Anguilla anguilla</name>
    <name type="common">European freshwater eel</name>
    <name type="synonym">Muraena anguilla</name>
    <dbReference type="NCBI Taxonomy" id="7936"/>
    <lineage>
        <taxon>Eukaryota</taxon>
        <taxon>Metazoa</taxon>
        <taxon>Chordata</taxon>
        <taxon>Craniata</taxon>
        <taxon>Vertebrata</taxon>
        <taxon>Euteleostomi</taxon>
        <taxon>Actinopterygii</taxon>
        <taxon>Neopterygii</taxon>
        <taxon>Teleostei</taxon>
        <taxon>Anguilliformes</taxon>
        <taxon>Anguillidae</taxon>
        <taxon>Anguilla</taxon>
    </lineage>
</organism>
<reference evidence="1" key="2">
    <citation type="journal article" date="2015" name="Fish Shellfish Immunol.">
        <title>Early steps in the European eel (Anguilla anguilla)-Vibrio vulnificus interaction in the gills: Role of the RtxA13 toxin.</title>
        <authorList>
            <person name="Callol A."/>
            <person name="Pajuelo D."/>
            <person name="Ebbesson L."/>
            <person name="Teles M."/>
            <person name="MacKenzie S."/>
            <person name="Amaro C."/>
        </authorList>
    </citation>
    <scope>NUCLEOTIDE SEQUENCE</scope>
</reference>
<evidence type="ECO:0000313" key="1">
    <source>
        <dbReference type="EMBL" id="JAH48233.1"/>
    </source>
</evidence>
<proteinExistence type="predicted"/>
<dbReference type="EMBL" id="GBXM01060344">
    <property type="protein sequence ID" value="JAH48233.1"/>
    <property type="molecule type" value="Transcribed_RNA"/>
</dbReference>
<protein>
    <submittedName>
        <fullName evidence="1">Uncharacterized protein</fullName>
    </submittedName>
</protein>
<sequence>MEPPPILPQVLLNCYVSGNAAESFVSSSASKAVRSLCFFTFFCKSCLTR</sequence>
<dbReference type="AlphaFoldDB" id="A0A0E9T6C9"/>
<reference evidence="1" key="1">
    <citation type="submission" date="2014-11" db="EMBL/GenBank/DDBJ databases">
        <authorList>
            <person name="Amaro Gonzalez C."/>
        </authorList>
    </citation>
    <scope>NUCLEOTIDE SEQUENCE</scope>
</reference>
<name>A0A0E9T6C9_ANGAN</name>